<evidence type="ECO:0000256" key="3">
    <source>
        <dbReference type="ARBA" id="ARBA00022692"/>
    </source>
</evidence>
<dbReference type="SUPFAM" id="SSF48317">
    <property type="entry name" value="Acid phosphatase/Vanadium-dependent haloperoxidase"/>
    <property type="match status" value="1"/>
</dbReference>
<comment type="subcellular location">
    <subcellularLocation>
        <location evidence="1">Membrane</location>
        <topology evidence="1">Multi-pass membrane protein</topology>
    </subcellularLocation>
</comment>
<evidence type="ECO:0000256" key="5">
    <source>
        <dbReference type="ARBA" id="ARBA00023136"/>
    </source>
</evidence>
<proteinExistence type="inferred from homology"/>
<evidence type="ECO:0000256" key="2">
    <source>
        <dbReference type="ARBA" id="ARBA00008816"/>
    </source>
</evidence>
<keyword evidence="5 6" id="KW-0472">Membrane</keyword>
<keyword evidence="3 6" id="KW-0812">Transmembrane</keyword>
<reference evidence="8 9" key="1">
    <citation type="submission" date="2011-02" db="EMBL/GenBank/DDBJ databases">
        <title>The Genome Sequence of Sphaeroforma arctica JP610.</title>
        <authorList>
            <consortium name="The Broad Institute Genome Sequencing Platform"/>
            <person name="Russ C."/>
            <person name="Cuomo C."/>
            <person name="Young S.K."/>
            <person name="Zeng Q."/>
            <person name="Gargeya S."/>
            <person name="Alvarado L."/>
            <person name="Berlin A."/>
            <person name="Chapman S.B."/>
            <person name="Chen Z."/>
            <person name="Freedman E."/>
            <person name="Gellesch M."/>
            <person name="Goldberg J."/>
            <person name="Griggs A."/>
            <person name="Gujja S."/>
            <person name="Heilman E."/>
            <person name="Heiman D."/>
            <person name="Howarth C."/>
            <person name="Mehta T."/>
            <person name="Neiman D."/>
            <person name="Pearson M."/>
            <person name="Roberts A."/>
            <person name="Saif S."/>
            <person name="Shea T."/>
            <person name="Shenoy N."/>
            <person name="Sisk P."/>
            <person name="Stolte C."/>
            <person name="Sykes S."/>
            <person name="White J."/>
            <person name="Yandava C."/>
            <person name="Burger G."/>
            <person name="Gray M.W."/>
            <person name="Holland P.W.H."/>
            <person name="King N."/>
            <person name="Lang F.B.F."/>
            <person name="Roger A.J."/>
            <person name="Ruiz-Trillo I."/>
            <person name="Haas B."/>
            <person name="Nusbaum C."/>
            <person name="Birren B."/>
        </authorList>
    </citation>
    <scope>NUCLEOTIDE SEQUENCE [LARGE SCALE GENOMIC DNA]</scope>
    <source>
        <strain evidence="8 9">JP610</strain>
    </source>
</reference>
<dbReference type="STRING" id="667725.A0A0L0FDH0"/>
<dbReference type="GO" id="GO:0046839">
    <property type="term" value="P:phospholipid dephosphorylation"/>
    <property type="evidence" value="ECO:0007669"/>
    <property type="project" value="TreeGrafter"/>
</dbReference>
<keyword evidence="9" id="KW-1185">Reference proteome</keyword>
<gene>
    <name evidence="8" type="ORF">SARC_12643</name>
</gene>
<feature type="transmembrane region" description="Helical" evidence="6">
    <location>
        <begin position="38"/>
        <end position="57"/>
    </location>
</feature>
<protein>
    <recommendedName>
        <fullName evidence="7">Phosphatidic acid phosphatase type 2/haloperoxidase domain-containing protein</fullName>
    </recommendedName>
</protein>
<dbReference type="Gene3D" id="1.20.144.10">
    <property type="entry name" value="Phosphatidic acid phosphatase type 2/haloperoxidase"/>
    <property type="match status" value="1"/>
</dbReference>
<dbReference type="AlphaFoldDB" id="A0A0L0FDH0"/>
<dbReference type="PANTHER" id="PTHR10165:SF35">
    <property type="entry name" value="RE23632P"/>
    <property type="match status" value="1"/>
</dbReference>
<feature type="domain" description="Phosphatidic acid phosphatase type 2/haloperoxidase" evidence="7">
    <location>
        <begin position="9"/>
        <end position="53"/>
    </location>
</feature>
<dbReference type="GO" id="GO:0006644">
    <property type="term" value="P:phospholipid metabolic process"/>
    <property type="evidence" value="ECO:0007669"/>
    <property type="project" value="InterPro"/>
</dbReference>
<evidence type="ECO:0000256" key="4">
    <source>
        <dbReference type="ARBA" id="ARBA00022989"/>
    </source>
</evidence>
<dbReference type="RefSeq" id="XP_014148721.1">
    <property type="nucleotide sequence ID" value="XM_014293246.1"/>
</dbReference>
<accession>A0A0L0FDH0</accession>
<dbReference type="EMBL" id="KQ244059">
    <property type="protein sequence ID" value="KNC74819.1"/>
    <property type="molecule type" value="Genomic_DNA"/>
</dbReference>
<dbReference type="GO" id="GO:0016020">
    <property type="term" value="C:membrane"/>
    <property type="evidence" value="ECO:0007669"/>
    <property type="project" value="UniProtKB-SubCell"/>
</dbReference>
<evidence type="ECO:0000256" key="6">
    <source>
        <dbReference type="SAM" id="Phobius"/>
    </source>
</evidence>
<evidence type="ECO:0000259" key="7">
    <source>
        <dbReference type="Pfam" id="PF01569"/>
    </source>
</evidence>
<evidence type="ECO:0000313" key="8">
    <source>
        <dbReference type="EMBL" id="KNC74819.1"/>
    </source>
</evidence>
<keyword evidence="4 6" id="KW-1133">Transmembrane helix</keyword>
<dbReference type="OrthoDB" id="10030083at2759"/>
<dbReference type="InterPro" id="IPR000326">
    <property type="entry name" value="PAP2/HPO"/>
</dbReference>
<dbReference type="InterPro" id="IPR043216">
    <property type="entry name" value="PAP-like"/>
</dbReference>
<dbReference type="GeneID" id="25913147"/>
<organism evidence="8 9">
    <name type="scientific">Sphaeroforma arctica JP610</name>
    <dbReference type="NCBI Taxonomy" id="667725"/>
    <lineage>
        <taxon>Eukaryota</taxon>
        <taxon>Ichthyosporea</taxon>
        <taxon>Ichthyophonida</taxon>
        <taxon>Sphaeroforma</taxon>
    </lineage>
</organism>
<feature type="non-terminal residue" evidence="8">
    <location>
        <position position="1"/>
    </location>
</feature>
<evidence type="ECO:0000313" key="9">
    <source>
        <dbReference type="Proteomes" id="UP000054560"/>
    </source>
</evidence>
<dbReference type="PANTHER" id="PTHR10165">
    <property type="entry name" value="LIPID PHOSPHATE PHOSPHATASE"/>
    <property type="match status" value="1"/>
</dbReference>
<comment type="similarity">
    <text evidence="2">Belongs to the PA-phosphatase related phosphoesterase family.</text>
</comment>
<dbReference type="GO" id="GO:0008195">
    <property type="term" value="F:phosphatidate phosphatase activity"/>
    <property type="evidence" value="ECO:0007669"/>
    <property type="project" value="TreeGrafter"/>
</dbReference>
<sequence>TQRRGHMYKLLVCLSPFLWGGFVSISRTRDYYHDFDDIAVGAIIGTVIASLCYFLNYPGLSSRKSESPVNRADGINSFSRCRGDDVERAYETIGSHDADDV</sequence>
<name>A0A0L0FDH0_9EUKA</name>
<dbReference type="Proteomes" id="UP000054560">
    <property type="component" value="Unassembled WGS sequence"/>
</dbReference>
<evidence type="ECO:0000256" key="1">
    <source>
        <dbReference type="ARBA" id="ARBA00004141"/>
    </source>
</evidence>
<dbReference type="Pfam" id="PF01569">
    <property type="entry name" value="PAP2"/>
    <property type="match status" value="1"/>
</dbReference>
<dbReference type="InterPro" id="IPR036938">
    <property type="entry name" value="PAP2/HPO_sf"/>
</dbReference>